<evidence type="ECO:0000313" key="4">
    <source>
        <dbReference type="EMBL" id="GEB54242.1"/>
    </source>
</evidence>
<protein>
    <recommendedName>
        <fullName evidence="3">Histidine kinase/HSP90-like ATPase domain-containing protein</fullName>
    </recommendedName>
</protein>
<keyword evidence="5" id="KW-1185">Reference proteome</keyword>
<proteinExistence type="predicted"/>
<dbReference type="PANTHER" id="PTHR35526">
    <property type="entry name" value="ANTI-SIGMA-F FACTOR RSBW-RELATED"/>
    <property type="match status" value="1"/>
</dbReference>
<sequence length="120" mass="12691">MSRDVAETGALLISEIVTNAVRHGRSHHVRVSVEQPCPERLRVAVVDKSGRGPELRRVGPDATGGRGLFLVDALSDRWGTDLLPWGKRVWAETGSVAPQEAGGRTGPGGARDKGSVGDSD</sequence>
<name>A0A4Y3R9C1_STRCI</name>
<dbReference type="AlphaFoldDB" id="A0A4Y3R9C1"/>
<organism evidence="4 5">
    <name type="scientific">Streptomyces cacaoi</name>
    <dbReference type="NCBI Taxonomy" id="1898"/>
    <lineage>
        <taxon>Bacteria</taxon>
        <taxon>Bacillati</taxon>
        <taxon>Actinomycetota</taxon>
        <taxon>Actinomycetes</taxon>
        <taxon>Kitasatosporales</taxon>
        <taxon>Streptomycetaceae</taxon>
        <taxon>Streptomyces</taxon>
    </lineage>
</organism>
<reference evidence="4 5" key="1">
    <citation type="submission" date="2019-06" db="EMBL/GenBank/DDBJ databases">
        <title>Whole genome shotgun sequence of Streptomyces cacaoi subsp. cacaoi NBRC 12748.</title>
        <authorList>
            <person name="Hosoyama A."/>
            <person name="Uohara A."/>
            <person name="Ohji S."/>
            <person name="Ichikawa N."/>
        </authorList>
    </citation>
    <scope>NUCLEOTIDE SEQUENCE [LARGE SCALE GENOMIC DNA]</scope>
    <source>
        <strain evidence="4 5">NBRC 12748</strain>
    </source>
</reference>
<evidence type="ECO:0000259" key="3">
    <source>
        <dbReference type="Pfam" id="PF13581"/>
    </source>
</evidence>
<dbReference type="GO" id="GO:0004674">
    <property type="term" value="F:protein serine/threonine kinase activity"/>
    <property type="evidence" value="ECO:0007669"/>
    <property type="project" value="UniProtKB-KW"/>
</dbReference>
<comment type="caution">
    <text evidence="4">The sequence shown here is derived from an EMBL/GenBank/DDBJ whole genome shotgun (WGS) entry which is preliminary data.</text>
</comment>
<evidence type="ECO:0000256" key="1">
    <source>
        <dbReference type="ARBA" id="ARBA00022527"/>
    </source>
</evidence>
<dbReference type="SUPFAM" id="SSF55874">
    <property type="entry name" value="ATPase domain of HSP90 chaperone/DNA topoisomerase II/histidine kinase"/>
    <property type="match status" value="1"/>
</dbReference>
<dbReference type="CDD" id="cd16936">
    <property type="entry name" value="HATPase_RsbW-like"/>
    <property type="match status" value="1"/>
</dbReference>
<evidence type="ECO:0000313" key="5">
    <source>
        <dbReference type="Proteomes" id="UP000319210"/>
    </source>
</evidence>
<dbReference type="InterPro" id="IPR003594">
    <property type="entry name" value="HATPase_dom"/>
</dbReference>
<evidence type="ECO:0000256" key="2">
    <source>
        <dbReference type="SAM" id="MobiDB-lite"/>
    </source>
</evidence>
<dbReference type="InterPro" id="IPR050267">
    <property type="entry name" value="Anti-sigma-factor_SerPK"/>
</dbReference>
<feature type="region of interest" description="Disordered" evidence="2">
    <location>
        <begin position="94"/>
        <end position="120"/>
    </location>
</feature>
<feature type="compositionally biased region" description="Basic and acidic residues" evidence="2">
    <location>
        <begin position="110"/>
        <end position="120"/>
    </location>
</feature>
<keyword evidence="1" id="KW-0723">Serine/threonine-protein kinase</keyword>
<gene>
    <name evidence="4" type="ORF">SCA03_67930</name>
</gene>
<dbReference type="InterPro" id="IPR036890">
    <property type="entry name" value="HATPase_C_sf"/>
</dbReference>
<feature type="domain" description="Histidine kinase/HSP90-like ATPase" evidence="3">
    <location>
        <begin position="4"/>
        <end position="78"/>
    </location>
</feature>
<keyword evidence="1" id="KW-0418">Kinase</keyword>
<dbReference type="EMBL" id="BJMM01000094">
    <property type="protein sequence ID" value="GEB54242.1"/>
    <property type="molecule type" value="Genomic_DNA"/>
</dbReference>
<dbReference type="Pfam" id="PF13581">
    <property type="entry name" value="HATPase_c_2"/>
    <property type="match status" value="1"/>
</dbReference>
<accession>A0A4Y3R9C1</accession>
<dbReference type="Proteomes" id="UP000319210">
    <property type="component" value="Unassembled WGS sequence"/>
</dbReference>
<dbReference type="PANTHER" id="PTHR35526:SF3">
    <property type="entry name" value="ANTI-SIGMA-F FACTOR RSBW"/>
    <property type="match status" value="1"/>
</dbReference>
<dbReference type="Gene3D" id="3.30.565.10">
    <property type="entry name" value="Histidine kinase-like ATPase, C-terminal domain"/>
    <property type="match status" value="1"/>
</dbReference>
<keyword evidence="1" id="KW-0808">Transferase</keyword>